<evidence type="ECO:0000313" key="2">
    <source>
        <dbReference type="Proteomes" id="UP000821865"/>
    </source>
</evidence>
<reference evidence="1" key="1">
    <citation type="submission" date="2020-05" db="EMBL/GenBank/DDBJ databases">
        <title>Large-scale comparative analyses of tick genomes elucidate their genetic diversity and vector capacities.</title>
        <authorList>
            <person name="Jia N."/>
            <person name="Wang J."/>
            <person name="Shi W."/>
            <person name="Du L."/>
            <person name="Sun Y."/>
            <person name="Zhan W."/>
            <person name="Jiang J."/>
            <person name="Wang Q."/>
            <person name="Zhang B."/>
            <person name="Ji P."/>
            <person name="Sakyi L.B."/>
            <person name="Cui X."/>
            <person name="Yuan T."/>
            <person name="Jiang B."/>
            <person name="Yang W."/>
            <person name="Lam T.T.-Y."/>
            <person name="Chang Q."/>
            <person name="Ding S."/>
            <person name="Wang X."/>
            <person name="Zhu J."/>
            <person name="Ruan X."/>
            <person name="Zhao L."/>
            <person name="Wei J."/>
            <person name="Que T."/>
            <person name="Du C."/>
            <person name="Cheng J."/>
            <person name="Dai P."/>
            <person name="Han X."/>
            <person name="Huang E."/>
            <person name="Gao Y."/>
            <person name="Liu J."/>
            <person name="Shao H."/>
            <person name="Ye R."/>
            <person name="Li L."/>
            <person name="Wei W."/>
            <person name="Wang X."/>
            <person name="Wang C."/>
            <person name="Yang T."/>
            <person name="Huo Q."/>
            <person name="Li W."/>
            <person name="Guo W."/>
            <person name="Chen H."/>
            <person name="Zhou L."/>
            <person name="Ni X."/>
            <person name="Tian J."/>
            <person name="Zhou Y."/>
            <person name="Sheng Y."/>
            <person name="Liu T."/>
            <person name="Pan Y."/>
            <person name="Xia L."/>
            <person name="Li J."/>
            <person name="Zhao F."/>
            <person name="Cao W."/>
        </authorList>
    </citation>
    <scope>NUCLEOTIDE SEQUENCE</scope>
    <source>
        <strain evidence="1">Dsil-2018</strain>
    </source>
</reference>
<sequence>MPTAVTAKAISDDASTEAVTFSDDLLTVEEQFRKETTTWHTRAPERTHSWKFLEELKSTPAAKDQESTSVVLLEDNTHTPSTPNRTPYVSTSTPVSVPLPEAPADDSYDDGLSHLSVATKWSSYSSDLPSNLETEPKVRSTGDSSRVHSDISAIPAMTKTHTVTAGTYRESVSEDAISPSTYPTTAPAKVMSELSDTGNEGTFFGGSGTTTLADVTSELSSADSFIGKEDLVSRNAKAETTERERQLRPDGPSWTYEGEPIGSGRTDRGKVPAVIVSARADEGGASSSERANPVAQQGQTGSITPALQASGEQSAPSSGISQVDHLMARAGEKPDTEKGVGGSGSPREDASKAGQNEKEPAKRASASADVGDQPRQDTPGTRNLNTDTSAAARAANAPGPSSQPGNPSGQGTGTSNKPHEDTGKLDASALAKVSQAGVPELPRAEEPKPQQGPTGNGGKGDTGETARDVDAAKLTTGGGESGRGGETLNKPQEVPRNVDVPAGGNKAAQPEAPRAEEPKAQVPGKASGSSEVPRAEQHNPPAVVKPTTNKNSEGREQSQPEIPRTEVPKPPTPSSAAKDDRGEATPSKAQETPRTEEFKSKTVVDKKGDPPVAVTVTKDSTTKVVVQDKKEAKEDMKPGPTKMVETTESETHISIDDHKPEKKPTAVVVQEDRPHGGKKDTDKETVLVIKNITVQVEPEADKPDSKPDKIVPVVPPTESVVYPPPPIINPPYPPYQQPPAYQPYQPYQAPPYHQPGGTVVYIPQRVYQPDPQMNYVPGTLLPYQGQQMRPTYQPVQYHQPYAGYQQTAYHPVYQPTYHPVNGPAYPQAQHTAYNPAYMPSYRPQQQVIYVPQYQPPRGNPSGHYIPNQANHHTVYTPTYIRQHNPAPMAVYQAGYPPPANIRYAAPIYQNYPHYSPAVKPVYPAQRQRVVNLRHKRPVVKRPGHRTVSHGGYRRNVNEQNHASQLHFPPVIAHKENAAVPNRAPAPMTSPAAHPVAPGLFQNHRSHKAGENPHYKASHPPKKMSWKGPTYNEPSIPVAYRRSVLDDETPAGEDMEMLEIYEDVDA</sequence>
<name>A0ACB8CNI3_DERSI</name>
<proteinExistence type="predicted"/>
<organism evidence="1 2">
    <name type="scientific">Dermacentor silvarum</name>
    <name type="common">Tick</name>
    <dbReference type="NCBI Taxonomy" id="543639"/>
    <lineage>
        <taxon>Eukaryota</taxon>
        <taxon>Metazoa</taxon>
        <taxon>Ecdysozoa</taxon>
        <taxon>Arthropoda</taxon>
        <taxon>Chelicerata</taxon>
        <taxon>Arachnida</taxon>
        <taxon>Acari</taxon>
        <taxon>Parasitiformes</taxon>
        <taxon>Ixodida</taxon>
        <taxon>Ixodoidea</taxon>
        <taxon>Ixodidae</taxon>
        <taxon>Rhipicephalinae</taxon>
        <taxon>Dermacentor</taxon>
    </lineage>
</organism>
<gene>
    <name evidence="1" type="ORF">HPB49_024552</name>
</gene>
<protein>
    <submittedName>
        <fullName evidence="1">Uncharacterized protein</fullName>
    </submittedName>
</protein>
<dbReference type="Proteomes" id="UP000821865">
    <property type="component" value="Chromosome 6"/>
</dbReference>
<keyword evidence="2" id="KW-1185">Reference proteome</keyword>
<evidence type="ECO:0000313" key="1">
    <source>
        <dbReference type="EMBL" id="KAH7946412.1"/>
    </source>
</evidence>
<comment type="caution">
    <text evidence="1">The sequence shown here is derived from an EMBL/GenBank/DDBJ whole genome shotgun (WGS) entry which is preliminary data.</text>
</comment>
<accession>A0ACB8CNI3</accession>
<dbReference type="EMBL" id="CM023475">
    <property type="protein sequence ID" value="KAH7946412.1"/>
    <property type="molecule type" value="Genomic_DNA"/>
</dbReference>